<organism evidence="2 3">
    <name type="scientific">Paenibacillus xylanilyticus</name>
    <dbReference type="NCBI Taxonomy" id="248903"/>
    <lineage>
        <taxon>Bacteria</taxon>
        <taxon>Bacillati</taxon>
        <taxon>Bacillota</taxon>
        <taxon>Bacilli</taxon>
        <taxon>Bacillales</taxon>
        <taxon>Paenibacillaceae</taxon>
        <taxon>Paenibacillus</taxon>
    </lineage>
</organism>
<proteinExistence type="predicted"/>
<reference evidence="2 3" key="1">
    <citation type="submission" date="2020-05" db="EMBL/GenBank/DDBJ databases">
        <title>Genome Sequencing of Type Strains.</title>
        <authorList>
            <person name="Lemaire J.F."/>
            <person name="Inderbitzin P."/>
            <person name="Gregorio O.A."/>
            <person name="Collins S.B."/>
            <person name="Wespe N."/>
            <person name="Knight-Connoni V."/>
        </authorList>
    </citation>
    <scope>NUCLEOTIDE SEQUENCE [LARGE SCALE GENOMIC DNA]</scope>
    <source>
        <strain evidence="2 3">LMG 21957</strain>
    </source>
</reference>
<sequence>MKFVAKKLFTCLLAVSFLSSTSSIAFGAESVNLNTDQLDAYLVENGYPSTLIEVLEQEQKQDLYDQNAVYTSHYVASSTVDENSENNIESSEEGNVSALSLSNFTHVISLSQVTTTSGKVDFQVNYNWDWNYGPTYTFEDQWGLAWSDDFDAVPSSAKYSYKAFGHCPLCGSSGKYAETQGTSKTGYKKYTPGAGIGFSANLINGFTGSDGNLYGVYRHKGWSGFKITKPHDGSGRIDSSSMVAQYFHKYLTLNGELSFSGGAVPDVGISASTAYDQSNDEGHQWNWYHKNK</sequence>
<feature type="chain" id="PRO_5031240798" evidence="1">
    <location>
        <begin position="28"/>
        <end position="292"/>
    </location>
</feature>
<gene>
    <name evidence="2" type="ORF">HP552_10945</name>
</gene>
<evidence type="ECO:0000256" key="1">
    <source>
        <dbReference type="SAM" id="SignalP"/>
    </source>
</evidence>
<dbReference type="EMBL" id="JABMCB010000176">
    <property type="protein sequence ID" value="NUU75745.1"/>
    <property type="molecule type" value="Genomic_DNA"/>
</dbReference>
<accession>A0A7Y6EVS2</accession>
<dbReference type="AlphaFoldDB" id="A0A7Y6EVS2"/>
<evidence type="ECO:0000313" key="2">
    <source>
        <dbReference type="EMBL" id="NUU75745.1"/>
    </source>
</evidence>
<name>A0A7Y6EVS2_9BACL</name>
<feature type="signal peptide" evidence="1">
    <location>
        <begin position="1"/>
        <end position="27"/>
    </location>
</feature>
<keyword evidence="1" id="KW-0732">Signal</keyword>
<evidence type="ECO:0000313" key="3">
    <source>
        <dbReference type="Proteomes" id="UP000526125"/>
    </source>
</evidence>
<comment type="caution">
    <text evidence="2">The sequence shown here is derived from an EMBL/GenBank/DDBJ whole genome shotgun (WGS) entry which is preliminary data.</text>
</comment>
<keyword evidence="3" id="KW-1185">Reference proteome</keyword>
<dbReference type="Proteomes" id="UP000526125">
    <property type="component" value="Unassembled WGS sequence"/>
</dbReference>
<dbReference type="RefSeq" id="WP_175395515.1">
    <property type="nucleotide sequence ID" value="NZ_JABMCB010000176.1"/>
</dbReference>
<protein>
    <submittedName>
        <fullName evidence="2">Uncharacterized protein</fullName>
    </submittedName>
</protein>